<dbReference type="OrthoDB" id="291404at2157"/>
<dbReference type="NCBIfam" id="TIGR03172">
    <property type="entry name" value="selenium cofactor biosynthesis protein YqeC"/>
    <property type="match status" value="1"/>
</dbReference>
<dbReference type="Pfam" id="PF19842">
    <property type="entry name" value="YqeC"/>
    <property type="match status" value="1"/>
</dbReference>
<evidence type="ECO:0000313" key="1">
    <source>
        <dbReference type="EMBL" id="KOX92591.1"/>
    </source>
</evidence>
<dbReference type="RefSeq" id="WP_053968802.1">
    <property type="nucleotide sequence ID" value="NZ_LIUF01000004.1"/>
</dbReference>
<dbReference type="AlphaFoldDB" id="A0A0M9AKN5"/>
<dbReference type="Proteomes" id="UP000037729">
    <property type="component" value="Unassembled WGS sequence"/>
</dbReference>
<dbReference type="STRING" id="1705562.AMS69_14720"/>
<protein>
    <submittedName>
        <fullName evidence="1">Dehydrogenase</fullName>
    </submittedName>
</protein>
<name>A0A0M9AKN5_9EURY</name>
<dbReference type="EMBL" id="LIUF01000004">
    <property type="protein sequence ID" value="KOX92591.1"/>
    <property type="molecule type" value="Genomic_DNA"/>
</dbReference>
<dbReference type="PATRIC" id="fig|1705562.3.peg.3561"/>
<accession>A0A0M9AKN5</accession>
<keyword evidence="2" id="KW-1185">Reference proteome</keyword>
<proteinExistence type="predicted"/>
<organism evidence="1 2">
    <name type="scientific">Haloarcula rubripromontorii</name>
    <dbReference type="NCBI Taxonomy" id="1705562"/>
    <lineage>
        <taxon>Archaea</taxon>
        <taxon>Methanobacteriati</taxon>
        <taxon>Methanobacteriota</taxon>
        <taxon>Stenosarchaea group</taxon>
        <taxon>Halobacteria</taxon>
        <taxon>Halobacteriales</taxon>
        <taxon>Haloarculaceae</taxon>
        <taxon>Haloarcula</taxon>
    </lineage>
</organism>
<sequence length="261" mass="26993">MHLAAALGLGSSAAVAFVGAGGKKTAMGQLTVEGTDEGYDVGYTTTTAMPPPSDLPLTVTGPGAWRADLEAHDPPIAVAREEVADPARVDRKVRGFEPSVVEQLSSAGLFDWLLIKADGARRREFKAPGDGEPVVPRTASHVVPVTSVTAVGEPLTTDVVHRPERVAAITGLSVGDTITATAVGTVLTHPDGGLRNAPSGASVIPVINKADTEPQQRTARDALTHSLSQTKRCSRGVVTSFASDICEVVSAADLQESDSND</sequence>
<comment type="caution">
    <text evidence="1">The sequence shown here is derived from an EMBL/GenBank/DDBJ whole genome shotgun (WGS) entry which is preliminary data.</text>
</comment>
<evidence type="ECO:0000313" key="2">
    <source>
        <dbReference type="Proteomes" id="UP000037729"/>
    </source>
</evidence>
<dbReference type="InterPro" id="IPR017587">
    <property type="entry name" value="YqeC"/>
</dbReference>
<gene>
    <name evidence="1" type="ORF">AMS69_14720</name>
</gene>
<reference evidence="1 2" key="1">
    <citation type="submission" date="2015-08" db="EMBL/GenBank/DDBJ databases">
        <title>Genomes of Isolates from Cabo Rojo, PR.</title>
        <authorList>
            <person name="Sanchez-Nieves R.L."/>
            <person name="Montalvo-Rodriguez R."/>
        </authorList>
    </citation>
    <scope>NUCLEOTIDE SEQUENCE [LARGE SCALE GENOMIC DNA]</scope>
    <source>
        <strain evidence="1 2">SL3</strain>
    </source>
</reference>